<dbReference type="Proteomes" id="UP000450676">
    <property type="component" value="Unassembled WGS sequence"/>
</dbReference>
<proteinExistence type="inferred from homology"/>
<evidence type="ECO:0000313" key="5">
    <source>
        <dbReference type="EMBL" id="MYN07457.1"/>
    </source>
</evidence>
<keyword evidence="3 5" id="KW-0808">Transferase</keyword>
<comment type="caution">
    <text evidence="5">The sequence shown here is derived from an EMBL/GenBank/DDBJ whole genome shotgun (WGS) entry which is preliminary data.</text>
</comment>
<keyword evidence="2" id="KW-0328">Glycosyltransferase</keyword>
<dbReference type="InterPro" id="IPR029044">
    <property type="entry name" value="Nucleotide-diphossugar_trans"/>
</dbReference>
<dbReference type="PANTHER" id="PTHR43685:SF5">
    <property type="entry name" value="GLYCOSYLTRANSFERASE EPSE-RELATED"/>
    <property type="match status" value="1"/>
</dbReference>
<dbReference type="Pfam" id="PF00535">
    <property type="entry name" value="Glycos_transf_2"/>
    <property type="match status" value="1"/>
</dbReference>
<dbReference type="SUPFAM" id="SSF53448">
    <property type="entry name" value="Nucleotide-diphospho-sugar transferases"/>
    <property type="match status" value="1"/>
</dbReference>
<dbReference type="PANTHER" id="PTHR43685">
    <property type="entry name" value="GLYCOSYLTRANSFERASE"/>
    <property type="match status" value="1"/>
</dbReference>
<gene>
    <name evidence="5" type="ORF">GTP77_08890</name>
</gene>
<dbReference type="AlphaFoldDB" id="A0A7X4HBY9"/>
<evidence type="ECO:0000256" key="2">
    <source>
        <dbReference type="ARBA" id="ARBA00022676"/>
    </source>
</evidence>
<protein>
    <submittedName>
        <fullName evidence="5">Glycosyltransferase</fullName>
    </submittedName>
</protein>
<evidence type="ECO:0000256" key="1">
    <source>
        <dbReference type="ARBA" id="ARBA00006739"/>
    </source>
</evidence>
<dbReference type="CDD" id="cd00761">
    <property type="entry name" value="Glyco_tranf_GTA_type"/>
    <property type="match status" value="1"/>
</dbReference>
<comment type="similarity">
    <text evidence="1">Belongs to the glycosyltransferase 2 family.</text>
</comment>
<accession>A0A7X4HBY9</accession>
<dbReference type="Gene3D" id="3.90.550.10">
    <property type="entry name" value="Spore Coat Polysaccharide Biosynthesis Protein SpsA, Chain A"/>
    <property type="match status" value="1"/>
</dbReference>
<dbReference type="InterPro" id="IPR001173">
    <property type="entry name" value="Glyco_trans_2-like"/>
</dbReference>
<evidence type="ECO:0000313" key="6">
    <source>
        <dbReference type="Proteomes" id="UP000450676"/>
    </source>
</evidence>
<evidence type="ECO:0000259" key="4">
    <source>
        <dbReference type="Pfam" id="PF00535"/>
    </source>
</evidence>
<feature type="domain" description="Glycosyltransferase 2-like" evidence="4">
    <location>
        <begin position="4"/>
        <end position="143"/>
    </location>
</feature>
<name>A0A7X4HBY9_9BURK</name>
<keyword evidence="6" id="KW-1185">Reference proteome</keyword>
<sequence>MKISIVIPAYNAAACLETALRSVQNQTFRDWEVLVVDDCSRDETRELVRRWALADERIRLIEQPRNGGPAVARNAGFDAARGEWIALLDADDAWAEDRLASFMPYMESGQYDLLCDRLALYNAAQDKVVAASWPWVRQPHRIAMRDLLLWDLPGQRAPLGWAKPLFRRAWLNQHGLRYQPALRFGEDWRLLVDAVMAGARAGLLPFAGYRYTMRLAEKNFSQTKTDTVSPLRLQRDMVQQYGARWTPGTRLAARLRGWLIGGLDAKARLKPAVHGKRWFALAKLLLSSPRCWGILLVHQYEKLVWYR</sequence>
<dbReference type="InterPro" id="IPR050834">
    <property type="entry name" value="Glycosyltransf_2"/>
</dbReference>
<evidence type="ECO:0000256" key="3">
    <source>
        <dbReference type="ARBA" id="ARBA00022679"/>
    </source>
</evidence>
<dbReference type="EMBL" id="WWCU01000007">
    <property type="protein sequence ID" value="MYN07457.1"/>
    <property type="molecule type" value="Genomic_DNA"/>
</dbReference>
<dbReference type="RefSeq" id="WP_161071813.1">
    <property type="nucleotide sequence ID" value="NZ_CP086370.1"/>
</dbReference>
<dbReference type="GO" id="GO:0016757">
    <property type="term" value="F:glycosyltransferase activity"/>
    <property type="evidence" value="ECO:0007669"/>
    <property type="project" value="UniProtKB-KW"/>
</dbReference>
<reference evidence="5 6" key="1">
    <citation type="submission" date="2019-12" db="EMBL/GenBank/DDBJ databases">
        <title>Novel species isolated from a subtropical stream in China.</title>
        <authorList>
            <person name="Lu H."/>
        </authorList>
    </citation>
    <scope>NUCLEOTIDE SEQUENCE [LARGE SCALE GENOMIC DNA]</scope>
    <source>
        <strain evidence="5 6">FT127W</strain>
    </source>
</reference>
<organism evidence="5 6">
    <name type="scientific">Pseudoduganella aquatica</name>
    <dbReference type="NCBI Taxonomy" id="2660641"/>
    <lineage>
        <taxon>Bacteria</taxon>
        <taxon>Pseudomonadati</taxon>
        <taxon>Pseudomonadota</taxon>
        <taxon>Betaproteobacteria</taxon>
        <taxon>Burkholderiales</taxon>
        <taxon>Oxalobacteraceae</taxon>
        <taxon>Telluria group</taxon>
        <taxon>Pseudoduganella</taxon>
    </lineage>
</organism>